<name>A0A401TIE6_CHIPU</name>
<dbReference type="EMBL" id="BEZZ01074885">
    <property type="protein sequence ID" value="GCC42407.1"/>
    <property type="molecule type" value="Genomic_DNA"/>
</dbReference>
<accession>A0A401TIE6</accession>
<protein>
    <submittedName>
        <fullName evidence="2">Uncharacterized protein</fullName>
    </submittedName>
</protein>
<organism evidence="2 3">
    <name type="scientific">Chiloscyllium punctatum</name>
    <name type="common">Brownbanded bambooshark</name>
    <name type="synonym">Hemiscyllium punctatum</name>
    <dbReference type="NCBI Taxonomy" id="137246"/>
    <lineage>
        <taxon>Eukaryota</taxon>
        <taxon>Metazoa</taxon>
        <taxon>Chordata</taxon>
        <taxon>Craniata</taxon>
        <taxon>Vertebrata</taxon>
        <taxon>Chondrichthyes</taxon>
        <taxon>Elasmobranchii</taxon>
        <taxon>Galeomorphii</taxon>
        <taxon>Galeoidea</taxon>
        <taxon>Orectolobiformes</taxon>
        <taxon>Hemiscylliidae</taxon>
        <taxon>Chiloscyllium</taxon>
    </lineage>
</organism>
<sequence>MRLNWTAITGGKLAAGSTQPQLQGSRRPGVRSRRRAGGREYAAAVTGKPPCCCQSGVGLRPQAGFESTPKEKRLEPGPGAEDIPTLRHHGAGRGAAAWRTPRRQCEGTESVKMAAAERREVSLMGGFIL</sequence>
<feature type="non-terminal residue" evidence="2">
    <location>
        <position position="129"/>
    </location>
</feature>
<evidence type="ECO:0000256" key="1">
    <source>
        <dbReference type="SAM" id="MobiDB-lite"/>
    </source>
</evidence>
<proteinExistence type="predicted"/>
<comment type="caution">
    <text evidence="2">The sequence shown here is derived from an EMBL/GenBank/DDBJ whole genome shotgun (WGS) entry which is preliminary data.</text>
</comment>
<evidence type="ECO:0000313" key="2">
    <source>
        <dbReference type="EMBL" id="GCC42407.1"/>
    </source>
</evidence>
<feature type="region of interest" description="Disordered" evidence="1">
    <location>
        <begin position="60"/>
        <end position="111"/>
    </location>
</feature>
<dbReference type="Proteomes" id="UP000287033">
    <property type="component" value="Unassembled WGS sequence"/>
</dbReference>
<dbReference type="AlphaFoldDB" id="A0A401TIE6"/>
<feature type="region of interest" description="Disordered" evidence="1">
    <location>
        <begin position="8"/>
        <end position="36"/>
    </location>
</feature>
<evidence type="ECO:0000313" key="3">
    <source>
        <dbReference type="Proteomes" id="UP000287033"/>
    </source>
</evidence>
<keyword evidence="3" id="KW-1185">Reference proteome</keyword>
<reference evidence="2 3" key="1">
    <citation type="journal article" date="2018" name="Nat. Ecol. Evol.">
        <title>Shark genomes provide insights into elasmobranch evolution and the origin of vertebrates.</title>
        <authorList>
            <person name="Hara Y"/>
            <person name="Yamaguchi K"/>
            <person name="Onimaru K"/>
            <person name="Kadota M"/>
            <person name="Koyanagi M"/>
            <person name="Keeley SD"/>
            <person name="Tatsumi K"/>
            <person name="Tanaka K"/>
            <person name="Motone F"/>
            <person name="Kageyama Y"/>
            <person name="Nozu R"/>
            <person name="Adachi N"/>
            <person name="Nishimura O"/>
            <person name="Nakagawa R"/>
            <person name="Tanegashima C"/>
            <person name="Kiyatake I"/>
            <person name="Matsumoto R"/>
            <person name="Murakumo K"/>
            <person name="Nishida K"/>
            <person name="Terakita A"/>
            <person name="Kuratani S"/>
            <person name="Sato K"/>
            <person name="Hyodo S Kuraku.S."/>
        </authorList>
    </citation>
    <scope>NUCLEOTIDE SEQUENCE [LARGE SCALE GENOMIC DNA]</scope>
</reference>
<gene>
    <name evidence="2" type="ORF">chiPu_0026225</name>
</gene>